<dbReference type="Proteomes" id="UP000607435">
    <property type="component" value="Unassembled WGS sequence"/>
</dbReference>
<gene>
    <name evidence="1" type="ORF">H6H04_04355</name>
</gene>
<evidence type="ECO:0000313" key="2">
    <source>
        <dbReference type="Proteomes" id="UP000607435"/>
    </source>
</evidence>
<reference evidence="1 2" key="1">
    <citation type="submission" date="2020-08" db="EMBL/GenBank/DDBJ databases">
        <title>Winogradskyella ouciana sp. nov., isolated from the hadal seawater of the Mariana Trench.</title>
        <authorList>
            <person name="He X."/>
        </authorList>
    </citation>
    <scope>NUCLEOTIDE SEQUENCE [LARGE SCALE GENOMIC DNA]</scope>
    <source>
        <strain evidence="1 2">KCTC 22026</strain>
    </source>
</reference>
<accession>A0ABR6Y039</accession>
<name>A0ABR6Y039_9FLAO</name>
<dbReference type="PROSITE" id="PS51257">
    <property type="entry name" value="PROKAR_LIPOPROTEIN"/>
    <property type="match status" value="1"/>
</dbReference>
<evidence type="ECO:0008006" key="3">
    <source>
        <dbReference type="Google" id="ProtNLM"/>
    </source>
</evidence>
<keyword evidence="2" id="KW-1185">Reference proteome</keyword>
<evidence type="ECO:0000313" key="1">
    <source>
        <dbReference type="EMBL" id="MBC3845598.1"/>
    </source>
</evidence>
<comment type="caution">
    <text evidence="1">The sequence shown here is derived from an EMBL/GenBank/DDBJ whole genome shotgun (WGS) entry which is preliminary data.</text>
</comment>
<dbReference type="RefSeq" id="WP_186844705.1">
    <property type="nucleotide sequence ID" value="NZ_JACOME010000001.1"/>
</dbReference>
<organism evidence="1 2">
    <name type="scientific">Winogradskyella echinorum</name>
    <dbReference type="NCBI Taxonomy" id="538189"/>
    <lineage>
        <taxon>Bacteria</taxon>
        <taxon>Pseudomonadati</taxon>
        <taxon>Bacteroidota</taxon>
        <taxon>Flavobacteriia</taxon>
        <taxon>Flavobacteriales</taxon>
        <taxon>Flavobacteriaceae</taxon>
        <taxon>Winogradskyella</taxon>
    </lineage>
</organism>
<protein>
    <recommendedName>
        <fullName evidence="3">Lipocalin-like domain-containing protein</fullName>
    </recommendedName>
</protein>
<sequence>MTLRTYLLLSLFIGLTFTSCRKEEREFVQAPEDEILGPDSSISLLIQRTVSNDGSLDNIVDRANCFDILFPYSVNVNQQFLTINSFNDLETVECILDEDEDNTDTLDIVFPITIILSDFSEVNIASTSELNNYINNCNGENVYDDDIECIDFQYPIIASIFNTNNELIDTITINGDNELYEFLNDIDENDIVTIEFPITVILSDNSEIIINNLIELETAIENAEDACDEDDDYDYNDDDCDNCTITQVEDLLVSCTNWEVDKLKRNDIDYDDTYDGYVFNFFNNGTMSVNWNTTTVSGTWVASGSGNNLEVVINVPSLPLCNANWILHEVENCSAETKIDLRVGDDDRIRYENNCN</sequence>
<dbReference type="EMBL" id="JACOME010000001">
    <property type="protein sequence ID" value="MBC3845598.1"/>
    <property type="molecule type" value="Genomic_DNA"/>
</dbReference>
<proteinExistence type="predicted"/>